<evidence type="ECO:0000256" key="2">
    <source>
        <dbReference type="ARBA" id="ARBA00005684"/>
    </source>
</evidence>
<evidence type="ECO:0000256" key="8">
    <source>
        <dbReference type="ARBA" id="ARBA00031423"/>
    </source>
</evidence>
<dbReference type="EC" id="2.4.1.25" evidence="3 10"/>
<dbReference type="Pfam" id="PF02446">
    <property type="entry name" value="Glyco_hydro_77"/>
    <property type="match status" value="1"/>
</dbReference>
<evidence type="ECO:0000256" key="6">
    <source>
        <dbReference type="ARBA" id="ARBA00022679"/>
    </source>
</evidence>
<evidence type="ECO:0000256" key="5">
    <source>
        <dbReference type="ARBA" id="ARBA00022676"/>
    </source>
</evidence>
<dbReference type="InterPro" id="IPR003385">
    <property type="entry name" value="Glyco_hydro_77"/>
</dbReference>
<evidence type="ECO:0000256" key="10">
    <source>
        <dbReference type="RuleBase" id="RU361207"/>
    </source>
</evidence>
<dbReference type="InterPro" id="IPR048458">
    <property type="entry name" value="MalQ_N"/>
</dbReference>
<comment type="catalytic activity">
    <reaction evidence="1 10">
        <text>Transfers a segment of a (1-&gt;4)-alpha-D-glucan to a new position in an acceptor, which may be glucose or a (1-&gt;4)-alpha-D-glucan.</text>
        <dbReference type="EC" id="2.4.1.25"/>
    </reaction>
</comment>
<protein>
    <recommendedName>
        <fullName evidence="4 10">4-alpha-glucanotransferase</fullName>
        <ecNumber evidence="3 10">2.4.1.25</ecNumber>
    </recommendedName>
    <alternativeName>
        <fullName evidence="8 10">Amylomaltase</fullName>
    </alternativeName>
    <alternativeName>
        <fullName evidence="9 10">Disproportionating enzyme</fullName>
    </alternativeName>
</protein>
<gene>
    <name evidence="12" type="ORF">DAA48_05450</name>
</gene>
<organism evidence="12 13">
    <name type="scientific">Aeromonas veronii</name>
    <dbReference type="NCBI Taxonomy" id="654"/>
    <lineage>
        <taxon>Bacteria</taxon>
        <taxon>Pseudomonadati</taxon>
        <taxon>Pseudomonadota</taxon>
        <taxon>Gammaproteobacteria</taxon>
        <taxon>Aeromonadales</taxon>
        <taxon>Aeromonadaceae</taxon>
        <taxon>Aeromonas</taxon>
    </lineage>
</organism>
<name>A0A2T4N5D4_AERVE</name>
<evidence type="ECO:0000256" key="7">
    <source>
        <dbReference type="ARBA" id="ARBA00023277"/>
    </source>
</evidence>
<evidence type="ECO:0000313" key="13">
    <source>
        <dbReference type="Proteomes" id="UP000241986"/>
    </source>
</evidence>
<dbReference type="PANTHER" id="PTHR32438">
    <property type="entry name" value="4-ALPHA-GLUCANOTRANSFERASE DPE1, CHLOROPLASTIC/AMYLOPLASTIC"/>
    <property type="match status" value="1"/>
</dbReference>
<dbReference type="NCBIfam" id="NF008274">
    <property type="entry name" value="PRK11052.1"/>
    <property type="match status" value="1"/>
</dbReference>
<dbReference type="Pfam" id="PF21226">
    <property type="entry name" value="MalQ_N"/>
    <property type="match status" value="1"/>
</dbReference>
<evidence type="ECO:0000256" key="9">
    <source>
        <dbReference type="ARBA" id="ARBA00031501"/>
    </source>
</evidence>
<dbReference type="AlphaFoldDB" id="A0A2T4N5D4"/>
<dbReference type="NCBIfam" id="TIGR00217">
    <property type="entry name" value="malQ"/>
    <property type="match status" value="1"/>
</dbReference>
<evidence type="ECO:0000313" key="12">
    <source>
        <dbReference type="EMBL" id="PTH82013.1"/>
    </source>
</evidence>
<keyword evidence="6 10" id="KW-0808">Transferase</keyword>
<keyword evidence="5 10" id="KW-0328">Glycosyltransferase</keyword>
<dbReference type="Gene3D" id="3.20.20.80">
    <property type="entry name" value="Glycosidases"/>
    <property type="match status" value="1"/>
</dbReference>
<evidence type="ECO:0000256" key="4">
    <source>
        <dbReference type="ARBA" id="ARBA00020295"/>
    </source>
</evidence>
<proteinExistence type="inferred from homology"/>
<evidence type="ECO:0000256" key="3">
    <source>
        <dbReference type="ARBA" id="ARBA00012560"/>
    </source>
</evidence>
<feature type="domain" description="MalQ N-terminal beta-sandwich" evidence="11">
    <location>
        <begin position="95"/>
        <end position="194"/>
    </location>
</feature>
<evidence type="ECO:0000259" key="11">
    <source>
        <dbReference type="Pfam" id="PF21226"/>
    </source>
</evidence>
<dbReference type="InterPro" id="IPR017853">
    <property type="entry name" value="GH"/>
</dbReference>
<dbReference type="PANTHER" id="PTHR32438:SF5">
    <property type="entry name" value="4-ALPHA-GLUCANOTRANSFERASE DPE1, CHLOROPLASTIC_AMYLOPLASTIC"/>
    <property type="match status" value="1"/>
</dbReference>
<keyword evidence="7 10" id="KW-0119">Carbohydrate metabolism</keyword>
<sequence>MAKEPLFKYHPIKIKQNSIDRIHSGNSQTMTTLIEQLAAAKGIASEYVDAWGHPAQVSEESKAAMLGAMGYRVDDEAALVQQLEEEHRQHWLRALDPVMVVRTGDAVTLEVRLPIEFVNDALTWQLQQEQGAVLSGQFTPIEGELVGVAEFEEMECQAYRVTLEMAPELGYHQLVLLEEGNDEPLATMRLIVAPKACYKQAPIADGRKVWGPSVQLYCLRSRHNWGIGDFSDLGQLVEKAAAWGAHFVGLNPIHALYPANPESASPYSPSSRRWLNVAYINVEAVPEFQQSARLKAEVASPAFQQHLADLRAKENVDYTGVIQTKLGMLRQVFDEATLSAERQAAFDAFVAAGGDSLQQQAAFDTLQAHFYAKGENAWGWPVWPQELRDYHNPAVAAWMAEHPQDVNFYLYLQFLADEQLAQADARAKAAGMVMGIYRDLAVGVSEGSTEIWANQDLYCPKASVGAPPDILGPLGQNWGLPPMNPNKLFEAAYQPMVDLFRANMRSCGALRIDHVMALLRLWWVPPGASAAKGAYIYYPVNDLLGILALESHRNQCLLIGEDLGTVPEGIDVTLKENGVHSYKVFFFERSKEDGGFISPAHYTEQAMSALTTHDMPTLKGFWHCDDLALGRQLGLYPDEDVLKTLYADRHQAKQRILDSLHAHKVISDNISHDVNWVGMNTELNHGLQIHMSRGSCALFSTQLEDWLEMDKPVNVPGTSYEYPNWRRKLSADLEDIFANEALKALAGKMSQARDEASR</sequence>
<comment type="similarity">
    <text evidence="2 10">Belongs to the disproportionating enzyme family.</text>
</comment>
<reference evidence="12 13" key="1">
    <citation type="submission" date="2018-03" db="EMBL/GenBank/DDBJ databases">
        <title>Aeromonas veronii whole genome sequencing and analysis.</title>
        <authorList>
            <person name="Xie H."/>
            <person name="Liu T."/>
            <person name="Wang K."/>
        </authorList>
    </citation>
    <scope>NUCLEOTIDE SEQUENCE [LARGE SCALE GENOMIC DNA]</scope>
    <source>
        <strain evidence="12 13">XH.VA.1</strain>
    </source>
</reference>
<dbReference type="Proteomes" id="UP000241986">
    <property type="component" value="Unassembled WGS sequence"/>
</dbReference>
<dbReference type="GO" id="GO:0005975">
    <property type="term" value="P:carbohydrate metabolic process"/>
    <property type="evidence" value="ECO:0007669"/>
    <property type="project" value="InterPro"/>
</dbReference>
<comment type="caution">
    <text evidence="12">The sequence shown here is derived from an EMBL/GenBank/DDBJ whole genome shotgun (WGS) entry which is preliminary data.</text>
</comment>
<dbReference type="SUPFAM" id="SSF51445">
    <property type="entry name" value="(Trans)glycosidases"/>
    <property type="match status" value="1"/>
</dbReference>
<evidence type="ECO:0000256" key="1">
    <source>
        <dbReference type="ARBA" id="ARBA00000439"/>
    </source>
</evidence>
<dbReference type="EMBL" id="PZKL01000015">
    <property type="protein sequence ID" value="PTH82013.1"/>
    <property type="molecule type" value="Genomic_DNA"/>
</dbReference>
<accession>A0A2T4N5D4</accession>
<dbReference type="GO" id="GO:0004134">
    <property type="term" value="F:4-alpha-glucanotransferase activity"/>
    <property type="evidence" value="ECO:0007669"/>
    <property type="project" value="UniProtKB-EC"/>
</dbReference>